<dbReference type="HOGENOM" id="CLU_178222_0_0_2"/>
<reference evidence="1 2" key="2">
    <citation type="journal article" date="2015" name="Genome Announc.">
        <title>Complete Genome Sequence of Hyperthermophilic Piezophilic Archaeon Palaeococcus pacificus DY20341T, Isolated from Deep-Sea Hydrothermal Sediments.</title>
        <authorList>
            <person name="Zeng X."/>
            <person name="Jebbar M."/>
            <person name="Shao Z."/>
        </authorList>
    </citation>
    <scope>NUCLEOTIDE SEQUENCE [LARGE SCALE GENOMIC DNA]</scope>
    <source>
        <strain evidence="1 2">DY20341</strain>
    </source>
</reference>
<evidence type="ECO:0000313" key="1">
    <source>
        <dbReference type="EMBL" id="AIF69658.1"/>
    </source>
</evidence>
<gene>
    <name evidence="1" type="ORF">PAP_06300</name>
</gene>
<keyword evidence="2" id="KW-1185">Reference proteome</keyword>
<dbReference type="eggNOG" id="arCOG13124">
    <property type="taxonomic scope" value="Archaea"/>
</dbReference>
<dbReference type="GeneID" id="24842380"/>
<dbReference type="STRING" id="1343739.PAP_06300"/>
<reference evidence="2" key="1">
    <citation type="submission" date="2013-06" db="EMBL/GenBank/DDBJ databases">
        <title>Complete Genome Sequence of Hyperthermophilic Palaeococcus pacificus DY20341T, Isolated from a Deep-Sea Hydrothermal Sediments.</title>
        <authorList>
            <person name="Zeng X."/>
            <person name="Shao Z."/>
        </authorList>
    </citation>
    <scope>NUCLEOTIDE SEQUENCE [LARGE SCALE GENOMIC DNA]</scope>
    <source>
        <strain evidence="2">DY20341</strain>
    </source>
</reference>
<dbReference type="RefSeq" id="WP_048165194.1">
    <property type="nucleotide sequence ID" value="NZ_CP006019.1"/>
</dbReference>
<evidence type="ECO:0008006" key="3">
    <source>
        <dbReference type="Google" id="ProtNLM"/>
    </source>
</evidence>
<dbReference type="KEGG" id="ppac:PAP_06300"/>
<dbReference type="OrthoDB" id="90002at2157"/>
<organism evidence="1 2">
    <name type="scientific">Palaeococcus pacificus DY20341</name>
    <dbReference type="NCBI Taxonomy" id="1343739"/>
    <lineage>
        <taxon>Archaea</taxon>
        <taxon>Methanobacteriati</taxon>
        <taxon>Methanobacteriota</taxon>
        <taxon>Thermococci</taxon>
        <taxon>Thermococcales</taxon>
        <taxon>Thermococcaceae</taxon>
        <taxon>Palaeococcus</taxon>
    </lineage>
</organism>
<dbReference type="EMBL" id="CP006019">
    <property type="protein sequence ID" value="AIF69658.1"/>
    <property type="molecule type" value="Genomic_DNA"/>
</dbReference>
<dbReference type="AlphaFoldDB" id="A0A075LYK7"/>
<protein>
    <recommendedName>
        <fullName evidence="3">DUF3303 domain-containing protein</fullName>
    </recommendedName>
</protein>
<name>A0A075LYK7_9EURY</name>
<dbReference type="Proteomes" id="UP000027981">
    <property type="component" value="Chromosome"/>
</dbReference>
<sequence>MPMYLITHRWPEEKTLDAMKEAAEFFSNLTKLPEGIEFLASYNTNFGAYTMWKAPNKEALEKIMENFPIFKKEAEITEIVQSYPPTVEYTVRMWKMMLSLAEK</sequence>
<evidence type="ECO:0000313" key="2">
    <source>
        <dbReference type="Proteomes" id="UP000027981"/>
    </source>
</evidence>
<proteinExistence type="predicted"/>
<accession>A0A075LYK7</accession>